<protein>
    <submittedName>
        <fullName evidence="1">Uncharacterized protein</fullName>
    </submittedName>
</protein>
<reference evidence="2" key="1">
    <citation type="submission" date="2016-11" db="EMBL/GenBank/DDBJ databases">
        <authorList>
            <person name="Varghese N."/>
            <person name="Submissions S."/>
        </authorList>
    </citation>
    <scope>NUCLEOTIDE SEQUENCE [LARGE SCALE GENOMIC DNA]</scope>
    <source>
        <strain evidence="2">DSM 26910</strain>
    </source>
</reference>
<proteinExistence type="predicted"/>
<evidence type="ECO:0000313" key="2">
    <source>
        <dbReference type="Proteomes" id="UP000184164"/>
    </source>
</evidence>
<sequence length="52" mass="6155">MFEKKHSSFKSPDLKAMQEIVINSRTRIYVEAGEDPEEAKERYLSRLENKKP</sequence>
<dbReference type="AlphaFoldDB" id="A0A1M4XI85"/>
<organism evidence="1 2">
    <name type="scientific">Mariniphaga anaerophila</name>
    <dbReference type="NCBI Taxonomy" id="1484053"/>
    <lineage>
        <taxon>Bacteria</taxon>
        <taxon>Pseudomonadati</taxon>
        <taxon>Bacteroidota</taxon>
        <taxon>Bacteroidia</taxon>
        <taxon>Marinilabiliales</taxon>
        <taxon>Prolixibacteraceae</taxon>
        <taxon>Mariniphaga</taxon>
    </lineage>
</organism>
<evidence type="ECO:0000313" key="1">
    <source>
        <dbReference type="EMBL" id="SHE92872.1"/>
    </source>
</evidence>
<keyword evidence="2" id="KW-1185">Reference proteome</keyword>
<dbReference type="RefSeq" id="WP_175549960.1">
    <property type="nucleotide sequence ID" value="NZ_FQUM01000003.1"/>
</dbReference>
<dbReference type="EMBL" id="FQUM01000003">
    <property type="protein sequence ID" value="SHE92872.1"/>
    <property type="molecule type" value="Genomic_DNA"/>
</dbReference>
<name>A0A1M4XI85_9BACT</name>
<dbReference type="Proteomes" id="UP000184164">
    <property type="component" value="Unassembled WGS sequence"/>
</dbReference>
<gene>
    <name evidence="1" type="ORF">SAMN05444274_1034</name>
</gene>
<accession>A0A1M4XI85</accession>